<comment type="caution">
    <text evidence="1">The sequence shown here is derived from an EMBL/GenBank/DDBJ whole genome shotgun (WGS) entry which is preliminary data.</text>
</comment>
<dbReference type="Proteomes" id="UP000230066">
    <property type="component" value="Unassembled WGS sequence"/>
</dbReference>
<sequence>MNFFTSHSPSLCSHLRKICMCLVINPPDSSFFIRTHNPGCDNNLGGKCKIFHLSSYRYLCSRSLLKQTPILRKHSFNN</sequence>
<accession>A0A4E0S1G7</accession>
<dbReference type="AlphaFoldDB" id="A0A4E0S1G7"/>
<proteinExistence type="predicted"/>
<dbReference type="EMBL" id="JXXN02001509">
    <property type="protein sequence ID" value="THD24620.1"/>
    <property type="molecule type" value="Genomic_DNA"/>
</dbReference>
<gene>
    <name evidence="1" type="ORF">D915_004474</name>
</gene>
<name>A0A4E0S1G7_FASHE</name>
<organism evidence="1 2">
    <name type="scientific">Fasciola hepatica</name>
    <name type="common">Liver fluke</name>
    <dbReference type="NCBI Taxonomy" id="6192"/>
    <lineage>
        <taxon>Eukaryota</taxon>
        <taxon>Metazoa</taxon>
        <taxon>Spiralia</taxon>
        <taxon>Lophotrochozoa</taxon>
        <taxon>Platyhelminthes</taxon>
        <taxon>Trematoda</taxon>
        <taxon>Digenea</taxon>
        <taxon>Plagiorchiida</taxon>
        <taxon>Echinostomata</taxon>
        <taxon>Echinostomatoidea</taxon>
        <taxon>Fasciolidae</taxon>
        <taxon>Fasciola</taxon>
    </lineage>
</organism>
<reference evidence="1" key="1">
    <citation type="submission" date="2019-03" db="EMBL/GenBank/DDBJ databases">
        <title>Improved annotation for the trematode Fasciola hepatica.</title>
        <authorList>
            <person name="Choi Y.-J."/>
            <person name="Martin J."/>
            <person name="Mitreva M."/>
        </authorList>
    </citation>
    <scope>NUCLEOTIDE SEQUENCE [LARGE SCALE GENOMIC DNA]</scope>
</reference>
<evidence type="ECO:0000313" key="1">
    <source>
        <dbReference type="EMBL" id="THD24620.1"/>
    </source>
</evidence>
<evidence type="ECO:0000313" key="2">
    <source>
        <dbReference type="Proteomes" id="UP000230066"/>
    </source>
</evidence>
<keyword evidence="2" id="KW-1185">Reference proteome</keyword>
<protein>
    <submittedName>
        <fullName evidence="1">Uncharacterized protein</fullName>
    </submittedName>
</protein>